<dbReference type="Proteomes" id="UP000663866">
    <property type="component" value="Unassembled WGS sequence"/>
</dbReference>
<dbReference type="AlphaFoldDB" id="A0A819BWJ0"/>
<name>A0A819BWJ0_9BILA</name>
<evidence type="ECO:0000256" key="1">
    <source>
        <dbReference type="SAM" id="Phobius"/>
    </source>
</evidence>
<feature type="transmembrane region" description="Helical" evidence="1">
    <location>
        <begin position="315"/>
        <end position="338"/>
    </location>
</feature>
<keyword evidence="3" id="KW-1185">Reference proteome</keyword>
<feature type="transmembrane region" description="Helical" evidence="1">
    <location>
        <begin position="92"/>
        <end position="117"/>
    </location>
</feature>
<evidence type="ECO:0000313" key="2">
    <source>
        <dbReference type="EMBL" id="CAF3803367.1"/>
    </source>
</evidence>
<reference evidence="2" key="1">
    <citation type="submission" date="2021-02" db="EMBL/GenBank/DDBJ databases">
        <authorList>
            <person name="Nowell W R."/>
        </authorList>
    </citation>
    <scope>NUCLEOTIDE SEQUENCE</scope>
</reference>
<keyword evidence="1" id="KW-0472">Membrane</keyword>
<protein>
    <submittedName>
        <fullName evidence="2">Uncharacterized protein</fullName>
    </submittedName>
</protein>
<proteinExistence type="predicted"/>
<feature type="transmembrane region" description="Helical" evidence="1">
    <location>
        <begin position="59"/>
        <end position="86"/>
    </location>
</feature>
<comment type="caution">
    <text evidence="2">The sequence shown here is derived from an EMBL/GenBank/DDBJ whole genome shotgun (WGS) entry which is preliminary data.</text>
</comment>
<keyword evidence="1" id="KW-0812">Transmembrane</keyword>
<feature type="transmembrane region" description="Helical" evidence="1">
    <location>
        <begin position="279"/>
        <end position="303"/>
    </location>
</feature>
<keyword evidence="1" id="KW-1133">Transmembrane helix</keyword>
<accession>A0A819BWJ0</accession>
<dbReference type="EMBL" id="CAJOBG010000361">
    <property type="protein sequence ID" value="CAF3803367.1"/>
    <property type="molecule type" value="Genomic_DNA"/>
</dbReference>
<gene>
    <name evidence="2" type="ORF">OVN521_LOCUS4008</name>
</gene>
<evidence type="ECO:0000313" key="3">
    <source>
        <dbReference type="Proteomes" id="UP000663866"/>
    </source>
</evidence>
<sequence length="463" mass="51169">MIGVPVNSNSVYVPMVQTGCLKAEFDSTYPIHLNGIISQHEFQESIHKINFSFSNMKNFLIISWIIFTLAILVGTVLCILGGAFAVKSLTTFYILLSVGLVLTTFGSLFVGIGACVINAKRVARMRQAITEESMKYSSRSPTPCSWRLDTSRTLFGGYGYYNNNQQILYQLVIDIGCSTSQDNVNQTHYSNKIAPEPTSSFGRNDNYAPPAYSINMIGFCSRCGVARRDLTAQYCSSCAGCLKAEFDSTYPIHLNGIISQHEFQESINKINGRISSNKILMILGICFGLCMIAGIIFFIIGGITNVNSRKYEFPALIGVGIALTTFGSLFFAFGCCTVQWRRVARMRQAVTEESMKYSSRSPIPCSWRLDISRTFVGSYGYNNNHIIYHAIIDIGRAAFERSGMYQSNQVVPLPTSSIGGYNNYAAPPSYSAQLTGYCSHCSQPRPDLSAKFCSSCGNPFNIY</sequence>
<organism evidence="2 3">
    <name type="scientific">Rotaria magnacalcarata</name>
    <dbReference type="NCBI Taxonomy" id="392030"/>
    <lineage>
        <taxon>Eukaryota</taxon>
        <taxon>Metazoa</taxon>
        <taxon>Spiralia</taxon>
        <taxon>Gnathifera</taxon>
        <taxon>Rotifera</taxon>
        <taxon>Eurotatoria</taxon>
        <taxon>Bdelloidea</taxon>
        <taxon>Philodinida</taxon>
        <taxon>Philodinidae</taxon>
        <taxon>Rotaria</taxon>
    </lineage>
</organism>